<accession>A0A2A9NH45</accession>
<proteinExistence type="predicted"/>
<dbReference type="Proteomes" id="UP000242287">
    <property type="component" value="Unassembled WGS sequence"/>
</dbReference>
<evidence type="ECO:0000313" key="1">
    <source>
        <dbReference type="EMBL" id="PFH46973.1"/>
    </source>
</evidence>
<gene>
    <name evidence="1" type="ORF">AMATHDRAFT_87990</name>
</gene>
<dbReference type="AlphaFoldDB" id="A0A2A9NH45"/>
<sequence>MTQSLVGRGINFKGILLDSLMGAGIQAVISKFTGGSSSSTSSAATTSVPHTTTVTTRDFLNKIEGRKFDELQARDYAYNKINSRDFDSELDEREYADLNTRDIEEGLATRDHSELEGRNTSSFVDTNLQTRRLKEHAPTEVSHRMYSNQKRGNVETLVVNFGSPKARALRRGFSPRLKGRNHGYARRAVHADSSIDELD</sequence>
<dbReference type="OrthoDB" id="5150177at2759"/>
<protein>
    <submittedName>
        <fullName evidence="1">Uncharacterized protein</fullName>
    </submittedName>
</protein>
<organism evidence="1 2">
    <name type="scientific">Amanita thiersii Skay4041</name>
    <dbReference type="NCBI Taxonomy" id="703135"/>
    <lineage>
        <taxon>Eukaryota</taxon>
        <taxon>Fungi</taxon>
        <taxon>Dikarya</taxon>
        <taxon>Basidiomycota</taxon>
        <taxon>Agaricomycotina</taxon>
        <taxon>Agaricomycetes</taxon>
        <taxon>Agaricomycetidae</taxon>
        <taxon>Agaricales</taxon>
        <taxon>Pluteineae</taxon>
        <taxon>Amanitaceae</taxon>
        <taxon>Amanita</taxon>
    </lineage>
</organism>
<dbReference type="EMBL" id="KZ302144">
    <property type="protein sequence ID" value="PFH46973.1"/>
    <property type="molecule type" value="Genomic_DNA"/>
</dbReference>
<evidence type="ECO:0000313" key="2">
    <source>
        <dbReference type="Proteomes" id="UP000242287"/>
    </source>
</evidence>
<reference evidence="1 2" key="1">
    <citation type="submission" date="2014-02" db="EMBL/GenBank/DDBJ databases">
        <title>Transposable element dynamics among asymbiotic and ectomycorrhizal Amanita fungi.</title>
        <authorList>
            <consortium name="DOE Joint Genome Institute"/>
            <person name="Hess J."/>
            <person name="Skrede I."/>
            <person name="Wolfe B."/>
            <person name="LaButti K."/>
            <person name="Ohm R.A."/>
            <person name="Grigoriev I.V."/>
            <person name="Pringle A."/>
        </authorList>
    </citation>
    <scope>NUCLEOTIDE SEQUENCE [LARGE SCALE GENOMIC DNA]</scope>
    <source>
        <strain evidence="1 2">SKay4041</strain>
    </source>
</reference>
<name>A0A2A9NH45_9AGAR</name>
<keyword evidence="2" id="KW-1185">Reference proteome</keyword>